<evidence type="ECO:0000256" key="5">
    <source>
        <dbReference type="ARBA" id="ARBA00022525"/>
    </source>
</evidence>
<evidence type="ECO:0000313" key="9">
    <source>
        <dbReference type="Proteomes" id="UP000537592"/>
    </source>
</evidence>
<comment type="similarity">
    <text evidence="3">Belongs to the flagella basal body rod proteins family.</text>
</comment>
<dbReference type="PANTHER" id="PTHR30033">
    <property type="entry name" value="FLAGELLAR HOOK-ASSOCIATED PROTEIN 1"/>
    <property type="match status" value="1"/>
</dbReference>
<keyword evidence="8" id="KW-0969">Cilium</keyword>
<dbReference type="GO" id="GO:0044780">
    <property type="term" value="P:bacterial-type flagellum assembly"/>
    <property type="evidence" value="ECO:0007669"/>
    <property type="project" value="InterPro"/>
</dbReference>
<dbReference type="Proteomes" id="UP000537592">
    <property type="component" value="Unassembled WGS sequence"/>
</dbReference>
<proteinExistence type="inferred from homology"/>
<dbReference type="Pfam" id="PF22638">
    <property type="entry name" value="FlgK_D1"/>
    <property type="match status" value="1"/>
</dbReference>
<protein>
    <recommendedName>
        <fullName evidence="4">Flagellar hook-associated protein 1</fullName>
    </recommendedName>
</protein>
<name>A0A7W6EEY4_9HYPH</name>
<evidence type="ECO:0000259" key="7">
    <source>
        <dbReference type="Pfam" id="PF22638"/>
    </source>
</evidence>
<keyword evidence="8" id="KW-0966">Cell projection</keyword>
<reference evidence="8 9" key="1">
    <citation type="submission" date="2020-08" db="EMBL/GenBank/DDBJ databases">
        <title>Genomic Encyclopedia of Type Strains, Phase IV (KMG-IV): sequencing the most valuable type-strain genomes for metagenomic binning, comparative biology and taxonomic classification.</title>
        <authorList>
            <person name="Goeker M."/>
        </authorList>
    </citation>
    <scope>NUCLEOTIDE SEQUENCE [LARGE SCALE GENOMIC DNA]</scope>
    <source>
        <strain evidence="8 9">DSM 28760</strain>
    </source>
</reference>
<feature type="domain" description="Flagellar hook-associated protein FlgK helical" evidence="7">
    <location>
        <begin position="87"/>
        <end position="299"/>
    </location>
</feature>
<keyword evidence="5" id="KW-0964">Secreted</keyword>
<dbReference type="EMBL" id="JACICC010000001">
    <property type="protein sequence ID" value="MBB3808012.1"/>
    <property type="molecule type" value="Genomic_DNA"/>
</dbReference>
<dbReference type="RefSeq" id="WP_183750064.1">
    <property type="nucleotide sequence ID" value="NZ_JACICC010000001.1"/>
</dbReference>
<sequence>MSLNAALNSAQLSLTASQKRISISARNVAGAGDTDYSRKLTPLVTRDSGVFASGPIRSSDTRLYERYLESTSVAARENVRLTGLTRLSETVGDTADETSLVGRLGNLTNKLTEYLNAPADDNLARAAVVAAGDMARALNDAAAVVDEVRAGAVADVKTSVDRINTLLQNFESANTLIVQGTVLGADITDDLDRRDAIVAQLSEEIGISVATRENNDMVLFTDGGVTLFETSARKVSATTDAGQPVRVFIDGVQVAGDAPQMESKNGALVGAVALHNKDAAQYGEQLDKLALGLIQAFREIDPTDPANTAPGLFVDRSNATALPANPADLAKNISVNTAVDPAANPAGTPSKLRDGIAYDYNTAENAPSYSGQLSRLLDQVGEKNTDLDNKTLLDYASSTVSWVESSRQSSDAAVKVNDAVLTLVTTSLSNARGVDLNEETALQLEIERLFTASAQLISVVDNLFKTLFDAVR</sequence>
<keyword evidence="6" id="KW-0975">Bacterial flagellum</keyword>
<dbReference type="GO" id="GO:0005576">
    <property type="term" value="C:extracellular region"/>
    <property type="evidence" value="ECO:0007669"/>
    <property type="project" value="UniProtKB-SubCell"/>
</dbReference>
<organism evidence="8 9">
    <name type="scientific">Pseudochelatococcus contaminans</name>
    <dbReference type="NCBI Taxonomy" id="1538103"/>
    <lineage>
        <taxon>Bacteria</taxon>
        <taxon>Pseudomonadati</taxon>
        <taxon>Pseudomonadota</taxon>
        <taxon>Alphaproteobacteria</taxon>
        <taxon>Hyphomicrobiales</taxon>
        <taxon>Chelatococcaceae</taxon>
        <taxon>Pseudochelatococcus</taxon>
    </lineage>
</organism>
<dbReference type="InterPro" id="IPR053927">
    <property type="entry name" value="FlgK_helical"/>
</dbReference>
<dbReference type="GO" id="GO:0009424">
    <property type="term" value="C:bacterial-type flagellum hook"/>
    <property type="evidence" value="ECO:0007669"/>
    <property type="project" value="InterPro"/>
</dbReference>
<comment type="caution">
    <text evidence="8">The sequence shown here is derived from an EMBL/GenBank/DDBJ whole genome shotgun (WGS) entry which is preliminary data.</text>
</comment>
<comment type="subcellular location">
    <subcellularLocation>
        <location evidence="1">Bacterial flagellum</location>
    </subcellularLocation>
    <subcellularLocation>
        <location evidence="2">Secreted</location>
    </subcellularLocation>
</comment>
<dbReference type="NCBIfam" id="TIGR02492">
    <property type="entry name" value="flgK_ends"/>
    <property type="match status" value="1"/>
</dbReference>
<evidence type="ECO:0000313" key="8">
    <source>
        <dbReference type="EMBL" id="MBB3808012.1"/>
    </source>
</evidence>
<dbReference type="PANTHER" id="PTHR30033:SF1">
    <property type="entry name" value="FLAGELLAR HOOK-ASSOCIATED PROTEIN 1"/>
    <property type="match status" value="1"/>
</dbReference>
<dbReference type="GO" id="GO:0005198">
    <property type="term" value="F:structural molecule activity"/>
    <property type="evidence" value="ECO:0007669"/>
    <property type="project" value="InterPro"/>
</dbReference>
<dbReference type="InterPro" id="IPR002371">
    <property type="entry name" value="FlgK"/>
</dbReference>
<gene>
    <name evidence="8" type="ORF">FHS81_000066</name>
</gene>
<accession>A0A7W6EEY4</accession>
<evidence type="ECO:0000256" key="2">
    <source>
        <dbReference type="ARBA" id="ARBA00004613"/>
    </source>
</evidence>
<evidence type="ECO:0000256" key="1">
    <source>
        <dbReference type="ARBA" id="ARBA00004365"/>
    </source>
</evidence>
<evidence type="ECO:0000256" key="3">
    <source>
        <dbReference type="ARBA" id="ARBA00009677"/>
    </source>
</evidence>
<dbReference type="SUPFAM" id="SSF64518">
    <property type="entry name" value="Phase 1 flagellin"/>
    <property type="match status" value="1"/>
</dbReference>
<keyword evidence="9" id="KW-1185">Reference proteome</keyword>
<evidence type="ECO:0000256" key="4">
    <source>
        <dbReference type="ARBA" id="ARBA00016244"/>
    </source>
</evidence>
<keyword evidence="8" id="KW-0282">Flagellum</keyword>
<dbReference type="AlphaFoldDB" id="A0A7W6EEY4"/>
<evidence type="ECO:0000256" key="6">
    <source>
        <dbReference type="ARBA" id="ARBA00023143"/>
    </source>
</evidence>